<dbReference type="KEGG" id="acab:QRX50_23495"/>
<evidence type="ECO:0000256" key="1">
    <source>
        <dbReference type="ARBA" id="ARBA00023015"/>
    </source>
</evidence>
<dbReference type="InterPro" id="IPR036388">
    <property type="entry name" value="WH-like_DNA-bd_sf"/>
</dbReference>
<feature type="region of interest" description="Disordered" evidence="4">
    <location>
        <begin position="1"/>
        <end position="31"/>
    </location>
</feature>
<name>A0A9Y2IQV9_9PSEU</name>
<dbReference type="PANTHER" id="PTHR43537:SF45">
    <property type="entry name" value="GNTR FAMILY REGULATORY PROTEIN"/>
    <property type="match status" value="1"/>
</dbReference>
<organism evidence="6 7">
    <name type="scientific">Amycolatopsis carbonis</name>
    <dbReference type="NCBI Taxonomy" id="715471"/>
    <lineage>
        <taxon>Bacteria</taxon>
        <taxon>Bacillati</taxon>
        <taxon>Actinomycetota</taxon>
        <taxon>Actinomycetes</taxon>
        <taxon>Pseudonocardiales</taxon>
        <taxon>Pseudonocardiaceae</taxon>
        <taxon>Amycolatopsis</taxon>
    </lineage>
</organism>
<dbReference type="Gene3D" id="1.20.120.530">
    <property type="entry name" value="GntR ligand-binding domain-like"/>
    <property type="match status" value="1"/>
</dbReference>
<evidence type="ECO:0000259" key="5">
    <source>
        <dbReference type="Pfam" id="PF07729"/>
    </source>
</evidence>
<protein>
    <submittedName>
        <fullName evidence="6">GntR family transcriptional regulator</fullName>
    </submittedName>
</protein>
<keyword evidence="3" id="KW-0804">Transcription</keyword>
<accession>A0A9Y2IQV9</accession>
<dbReference type="Gene3D" id="1.10.10.10">
    <property type="entry name" value="Winged helix-like DNA-binding domain superfamily/Winged helix DNA-binding domain"/>
    <property type="match status" value="1"/>
</dbReference>
<dbReference type="GO" id="GO:0003677">
    <property type="term" value="F:DNA binding"/>
    <property type="evidence" value="ECO:0007669"/>
    <property type="project" value="UniProtKB-KW"/>
</dbReference>
<dbReference type="InterPro" id="IPR011711">
    <property type="entry name" value="GntR_C"/>
</dbReference>
<keyword evidence="1" id="KW-0805">Transcription regulation</keyword>
<evidence type="ECO:0000313" key="7">
    <source>
        <dbReference type="Proteomes" id="UP001236014"/>
    </source>
</evidence>
<reference evidence="6 7" key="1">
    <citation type="submission" date="2023-06" db="EMBL/GenBank/DDBJ databases">
        <authorList>
            <person name="Oyuntsetseg B."/>
            <person name="Kim S.B."/>
        </authorList>
    </citation>
    <scope>NUCLEOTIDE SEQUENCE [LARGE SCALE GENOMIC DNA]</scope>
    <source>
        <strain evidence="6 7">2-15</strain>
    </source>
</reference>
<dbReference type="InterPro" id="IPR008920">
    <property type="entry name" value="TF_FadR/GntR_C"/>
</dbReference>
<gene>
    <name evidence="6" type="ORF">QRX50_23495</name>
</gene>
<keyword evidence="7" id="KW-1185">Reference proteome</keyword>
<proteinExistence type="predicted"/>
<sequence length="204" mass="22350">MSDIADKLRIKGEPPPPASSAPASHRGTPCWRRARGISRSPVREALRRLEQSRLVAKSANQSYRVTEVGEGDAAELAALRIADEGLAVRIMVRDRLPIDSLLGLIDEIRAAPSGTVEAADAAFHSKAVALAGLPRLTARYADLADQIRLMLVSRDPSPAMDRDTLWRHHVVLYETLERAIKSGAPDEALRAREDHVTHVLPMHP</sequence>
<dbReference type="Proteomes" id="UP001236014">
    <property type="component" value="Chromosome"/>
</dbReference>
<dbReference type="EMBL" id="CP127294">
    <property type="protein sequence ID" value="WIX83511.1"/>
    <property type="molecule type" value="Genomic_DNA"/>
</dbReference>
<dbReference type="PANTHER" id="PTHR43537">
    <property type="entry name" value="TRANSCRIPTIONAL REGULATOR, GNTR FAMILY"/>
    <property type="match status" value="1"/>
</dbReference>
<dbReference type="InterPro" id="IPR036390">
    <property type="entry name" value="WH_DNA-bd_sf"/>
</dbReference>
<evidence type="ECO:0000256" key="4">
    <source>
        <dbReference type="SAM" id="MobiDB-lite"/>
    </source>
</evidence>
<dbReference type="Pfam" id="PF07729">
    <property type="entry name" value="FCD"/>
    <property type="match status" value="1"/>
</dbReference>
<evidence type="ECO:0000256" key="3">
    <source>
        <dbReference type="ARBA" id="ARBA00023163"/>
    </source>
</evidence>
<feature type="domain" description="GntR C-terminal" evidence="5">
    <location>
        <begin position="75"/>
        <end position="197"/>
    </location>
</feature>
<evidence type="ECO:0000313" key="6">
    <source>
        <dbReference type="EMBL" id="WIX83511.1"/>
    </source>
</evidence>
<feature type="compositionally biased region" description="Basic and acidic residues" evidence="4">
    <location>
        <begin position="1"/>
        <end position="12"/>
    </location>
</feature>
<dbReference type="AlphaFoldDB" id="A0A9Y2IQV9"/>
<keyword evidence="2" id="KW-0238">DNA-binding</keyword>
<dbReference type="SUPFAM" id="SSF48008">
    <property type="entry name" value="GntR ligand-binding domain-like"/>
    <property type="match status" value="1"/>
</dbReference>
<evidence type="ECO:0000256" key="2">
    <source>
        <dbReference type="ARBA" id="ARBA00023125"/>
    </source>
</evidence>
<dbReference type="RefSeq" id="WP_285974060.1">
    <property type="nucleotide sequence ID" value="NZ_CP127294.1"/>
</dbReference>
<dbReference type="SUPFAM" id="SSF46785">
    <property type="entry name" value="Winged helix' DNA-binding domain"/>
    <property type="match status" value="1"/>
</dbReference>